<comment type="cofactor">
    <cofactor evidence="10">
        <name>Mn(2+)</name>
        <dbReference type="ChEBI" id="CHEBI:29035"/>
    </cofactor>
    <text evidence="10">Binds 1 Mn(2+) ion per subunit.</text>
</comment>
<dbReference type="GO" id="GO:0005829">
    <property type="term" value="C:cytosol"/>
    <property type="evidence" value="ECO:0007669"/>
    <property type="project" value="TreeGrafter"/>
</dbReference>
<dbReference type="PANTHER" id="PTHR30031">
    <property type="entry name" value="PHOSPHOENOLPYRUVATE CARBOXYKINASE ATP"/>
    <property type="match status" value="1"/>
</dbReference>
<feature type="binding site" evidence="10">
    <location>
        <position position="258"/>
    </location>
    <ligand>
        <name>Mn(2+)</name>
        <dbReference type="ChEBI" id="CHEBI:29035"/>
    </ligand>
</feature>
<keyword evidence="10" id="KW-0479">Metal-binding</keyword>
<dbReference type="FunFam" id="2.170.8.10:FF:000001">
    <property type="entry name" value="Phosphoenolpyruvate carboxykinase (ATP)"/>
    <property type="match status" value="1"/>
</dbReference>
<dbReference type="AlphaFoldDB" id="A0A075FX04"/>
<evidence type="ECO:0000256" key="9">
    <source>
        <dbReference type="ARBA" id="ARBA00047371"/>
    </source>
</evidence>
<protein>
    <recommendedName>
        <fullName evidence="3 10">Phosphoenolpyruvate carboxykinase (ATP)</fullName>
        <shortName evidence="10">PCK</shortName>
        <shortName evidence="10">PEP carboxykinase</shortName>
        <shortName evidence="10">PEPCK</shortName>
        <ecNumber evidence="3 10">4.1.1.49</ecNumber>
    </recommendedName>
</protein>
<feature type="binding site" evidence="10">
    <location>
        <position position="221"/>
    </location>
    <ligand>
        <name>Mn(2+)</name>
        <dbReference type="ChEBI" id="CHEBI:29035"/>
    </ligand>
</feature>
<feature type="binding site" evidence="10">
    <location>
        <begin position="442"/>
        <end position="443"/>
    </location>
    <ligand>
        <name>ATP</name>
        <dbReference type="ChEBI" id="CHEBI:30616"/>
    </ligand>
</feature>
<dbReference type="Pfam" id="PF01293">
    <property type="entry name" value="PEPCK_ATP"/>
    <property type="match status" value="1"/>
</dbReference>
<organism evidence="11">
    <name type="scientific">uncultured marine thaumarchaeote AD1000_77_H06</name>
    <dbReference type="NCBI Taxonomy" id="1455940"/>
    <lineage>
        <taxon>Archaea</taxon>
        <taxon>Nitrososphaerota</taxon>
        <taxon>environmental samples</taxon>
    </lineage>
</organism>
<dbReference type="GO" id="GO:0046872">
    <property type="term" value="F:metal ion binding"/>
    <property type="evidence" value="ECO:0007669"/>
    <property type="project" value="UniProtKB-KW"/>
</dbReference>
<dbReference type="GO" id="GO:0006094">
    <property type="term" value="P:gluconeogenesis"/>
    <property type="evidence" value="ECO:0007669"/>
    <property type="project" value="UniProtKB-UniRule"/>
</dbReference>
<keyword evidence="10" id="KW-0963">Cytoplasm</keyword>
<dbReference type="GO" id="GO:0016301">
    <property type="term" value="F:kinase activity"/>
    <property type="evidence" value="ECO:0007669"/>
    <property type="project" value="UniProtKB-KW"/>
</dbReference>
<evidence type="ECO:0000256" key="5">
    <source>
        <dbReference type="ARBA" id="ARBA00022741"/>
    </source>
</evidence>
<dbReference type="GO" id="GO:0004612">
    <property type="term" value="F:phosphoenolpyruvate carboxykinase (ATP) activity"/>
    <property type="evidence" value="ECO:0007669"/>
    <property type="project" value="UniProtKB-UniRule"/>
</dbReference>
<evidence type="ECO:0000256" key="2">
    <source>
        <dbReference type="ARBA" id="ARBA00006052"/>
    </source>
</evidence>
<accession>A0A075FX04</accession>
<evidence type="ECO:0000256" key="4">
    <source>
        <dbReference type="ARBA" id="ARBA00022432"/>
    </source>
</evidence>
<feature type="binding site" evidence="10">
    <location>
        <position position="61"/>
    </location>
    <ligand>
        <name>substrate</name>
    </ligand>
</feature>
<dbReference type="EMBL" id="KF900476">
    <property type="protein sequence ID" value="AIE96305.1"/>
    <property type="molecule type" value="Genomic_DNA"/>
</dbReference>
<evidence type="ECO:0000256" key="8">
    <source>
        <dbReference type="ARBA" id="ARBA00023239"/>
    </source>
</evidence>
<dbReference type="InterPro" id="IPR001272">
    <property type="entry name" value="PEP_carboxykinase_ATP"/>
</dbReference>
<dbReference type="EC" id="4.1.1.49" evidence="3 10"/>
<dbReference type="Gene3D" id="2.170.8.10">
    <property type="entry name" value="Phosphoenolpyruvate Carboxykinase, domain 2"/>
    <property type="match status" value="1"/>
</dbReference>
<evidence type="ECO:0000256" key="10">
    <source>
        <dbReference type="HAMAP-Rule" id="MF_00453"/>
    </source>
</evidence>
<comment type="subcellular location">
    <subcellularLocation>
        <location evidence="10">Cytoplasm</location>
    </subcellularLocation>
</comment>
<dbReference type="UniPathway" id="UPA00138"/>
<feature type="binding site" evidence="10">
    <location>
        <position position="221"/>
    </location>
    <ligand>
        <name>ATP</name>
        <dbReference type="ChEBI" id="CHEBI:30616"/>
    </ligand>
</feature>
<feature type="binding site" evidence="10">
    <location>
        <position position="323"/>
    </location>
    <ligand>
        <name>substrate</name>
    </ligand>
</feature>
<reference evidence="11" key="1">
    <citation type="journal article" date="2014" name="Genome Biol. Evol.">
        <title>Pangenome evidence for extensive interdomain horizontal transfer affecting lineage core and shell genes in uncultured planktonic thaumarchaeota and euryarchaeota.</title>
        <authorList>
            <person name="Deschamps P."/>
            <person name="Zivanovic Y."/>
            <person name="Moreira D."/>
            <person name="Rodriguez-Valera F."/>
            <person name="Lopez-Garcia P."/>
        </authorList>
    </citation>
    <scope>NUCLEOTIDE SEQUENCE</scope>
</reference>
<sequence>MNESESTAKFNAQVTAFGINPSKIYRNLSVEKLVEISVEKNEGMVTSTSSLSVKTGKYTGRSPNDRFIVFDDLTHDKVHWGKVNKQLPTETFEKLSQKMKKFVGGKELFVFDGFVGADPENRLPIRIITDHAWQNLFAHQLFIRPSAAELESHEPELTVMCINDFEAIPEVDGTNSNAFILINLTKKLVLIGATNYAGEIKKSVFSVMNFLLPSMDVFPMHCSSNIGKDGDTALFFGLSGTGKTTLSADPERMLIGDDEHGWSDKGIFNIEGGCYAKCINLKEKSEPQIWNAIKNGAVLENVVIDKESLKPDFNDGSLTENTRAAYPLDYIPKAVIPSVGGNPKVIIFLTADAMGVLPPLSKLSKNGAMFHFMSGYTSKLAGTERGIKEPKATFSKCFGAPFMPRLASVYAKMLGEKISKHNTAVYLINTGWSGGPYGVGKRIKIEYSRAMVTAVINGSLDIVKFSHNDLFNLDVPTECPGVPSEVLEPRNTWVDKDSYDLSAKKLAQMFVDNFKKFKDASEEIRSAGPKL</sequence>
<dbReference type="NCBIfam" id="NF006820">
    <property type="entry name" value="PRK09344.1-2"/>
    <property type="match status" value="1"/>
</dbReference>
<feature type="binding site" evidence="10">
    <location>
        <position position="196"/>
    </location>
    <ligand>
        <name>substrate</name>
    </ligand>
</feature>
<feature type="binding site" evidence="10">
    <location>
        <position position="202"/>
    </location>
    <ligand>
        <name>ATP</name>
        <dbReference type="ChEBI" id="CHEBI:30616"/>
    </ligand>
</feature>
<dbReference type="InterPro" id="IPR015994">
    <property type="entry name" value="PEPCK_ATP_CS"/>
</dbReference>
<feature type="binding site" evidence="10">
    <location>
        <position position="448"/>
    </location>
    <ligand>
        <name>ATP</name>
        <dbReference type="ChEBI" id="CHEBI:30616"/>
    </ligand>
</feature>
<keyword evidence="7 10" id="KW-0067">ATP-binding</keyword>
<keyword evidence="11" id="KW-0808">Transferase</keyword>
<feature type="binding site" evidence="10">
    <location>
        <position position="286"/>
    </location>
    <ligand>
        <name>ATP</name>
        <dbReference type="ChEBI" id="CHEBI:30616"/>
    </ligand>
</feature>
<dbReference type="PROSITE" id="PS00532">
    <property type="entry name" value="PEPCK_ATP"/>
    <property type="match status" value="1"/>
</dbReference>
<comment type="pathway">
    <text evidence="1 10">Carbohydrate biosynthesis; gluconeogenesis.</text>
</comment>
<dbReference type="Gene3D" id="3.40.449.10">
    <property type="entry name" value="Phosphoenolpyruvate Carboxykinase, domain 1"/>
    <property type="match status" value="1"/>
</dbReference>
<feature type="binding site" evidence="10">
    <location>
        <begin position="237"/>
        <end position="245"/>
    </location>
    <ligand>
        <name>ATP</name>
        <dbReference type="ChEBI" id="CHEBI:30616"/>
    </ligand>
</feature>
<dbReference type="HAMAP" id="MF_00453">
    <property type="entry name" value="PEPCK_ATP"/>
    <property type="match status" value="1"/>
</dbReference>
<dbReference type="NCBIfam" id="NF006821">
    <property type="entry name" value="PRK09344.1-3"/>
    <property type="match status" value="1"/>
</dbReference>
<dbReference type="SUPFAM" id="SSF68923">
    <property type="entry name" value="PEP carboxykinase N-terminal domain"/>
    <property type="match status" value="1"/>
</dbReference>
<keyword evidence="4 10" id="KW-0312">Gluconeogenesis</keyword>
<evidence type="ECO:0000256" key="6">
    <source>
        <dbReference type="ARBA" id="ARBA00022793"/>
    </source>
</evidence>
<evidence type="ECO:0000256" key="7">
    <source>
        <dbReference type="ARBA" id="ARBA00022840"/>
    </source>
</evidence>
<keyword evidence="6 10" id="KW-0210">Decarboxylase</keyword>
<keyword evidence="5 10" id="KW-0547">Nucleotide-binding</keyword>
<dbReference type="Gene3D" id="3.90.228.20">
    <property type="match status" value="1"/>
</dbReference>
<evidence type="ECO:0000256" key="1">
    <source>
        <dbReference type="ARBA" id="ARBA00004742"/>
    </source>
</evidence>
<dbReference type="PANTHER" id="PTHR30031:SF0">
    <property type="entry name" value="PHOSPHOENOLPYRUVATE CARBOXYKINASE (ATP)"/>
    <property type="match status" value="1"/>
</dbReference>
<dbReference type="InterPro" id="IPR013035">
    <property type="entry name" value="PEP_carboxykinase_C"/>
</dbReference>
<evidence type="ECO:0000313" key="11">
    <source>
        <dbReference type="EMBL" id="AIE96305.1"/>
    </source>
</evidence>
<keyword evidence="11" id="KW-0418">Kinase</keyword>
<keyword evidence="11" id="KW-0670">Pyruvate</keyword>
<comment type="catalytic activity">
    <reaction evidence="9 10">
        <text>oxaloacetate + ATP = phosphoenolpyruvate + ADP + CO2</text>
        <dbReference type="Rhea" id="RHEA:18617"/>
        <dbReference type="ChEBI" id="CHEBI:16452"/>
        <dbReference type="ChEBI" id="CHEBI:16526"/>
        <dbReference type="ChEBI" id="CHEBI:30616"/>
        <dbReference type="ChEBI" id="CHEBI:58702"/>
        <dbReference type="ChEBI" id="CHEBI:456216"/>
        <dbReference type="EC" id="4.1.1.49"/>
    </reaction>
</comment>
<name>A0A075FX04_9ARCH</name>
<proteinExistence type="inferred from homology"/>
<dbReference type="CDD" id="cd00484">
    <property type="entry name" value="PEPCK_ATP"/>
    <property type="match status" value="1"/>
</dbReference>
<dbReference type="InterPro" id="IPR008210">
    <property type="entry name" value="PEP_carboxykinase_N"/>
</dbReference>
<comment type="similarity">
    <text evidence="2 10">Belongs to the phosphoenolpyruvate carboxykinase (ATP) family.</text>
</comment>
<comment type="function">
    <text evidence="10">Involved in the gluconeogenesis. Catalyzes the conversion of oxaloacetate (OAA) to phosphoenolpyruvate (PEP) through direct phosphoryl transfer between the nucleoside triphosphate and OAA.</text>
</comment>
<dbReference type="NCBIfam" id="TIGR00224">
    <property type="entry name" value="pckA"/>
    <property type="match status" value="1"/>
</dbReference>
<gene>
    <name evidence="10 11" type="primary">pckA</name>
</gene>
<feature type="binding site" evidence="10">
    <location>
        <position position="202"/>
    </location>
    <ligand>
        <name>Mn(2+)</name>
        <dbReference type="ChEBI" id="CHEBI:29035"/>
    </ligand>
</feature>
<feature type="binding site" evidence="10">
    <location>
        <position position="323"/>
    </location>
    <ligand>
        <name>ATP</name>
        <dbReference type="ChEBI" id="CHEBI:30616"/>
    </ligand>
</feature>
<dbReference type="SUPFAM" id="SSF53795">
    <property type="entry name" value="PEP carboxykinase-like"/>
    <property type="match status" value="1"/>
</dbReference>
<dbReference type="PIRSF" id="PIRSF006294">
    <property type="entry name" value="PEP_crbxkin"/>
    <property type="match status" value="1"/>
</dbReference>
<keyword evidence="10" id="KW-0464">Manganese</keyword>
<dbReference type="GO" id="GO:0005524">
    <property type="term" value="F:ATP binding"/>
    <property type="evidence" value="ECO:0007669"/>
    <property type="project" value="UniProtKB-UniRule"/>
</dbReference>
<feature type="binding site" evidence="10">
    <location>
        <position position="202"/>
    </location>
    <ligand>
        <name>substrate</name>
    </ligand>
</feature>
<keyword evidence="8 10" id="KW-0456">Lyase</keyword>
<evidence type="ECO:0000256" key="3">
    <source>
        <dbReference type="ARBA" id="ARBA00012363"/>
    </source>
</evidence>